<sequence>MKYRVQIQQIFGVAEGQDPYTAEWLECDNIKPRSEADGIVRLQKQSDEWKTGAPHRLVKIAADGTVTVIKVVTSGTAYFTPAQQAAIEASKPEFKITFDIPALKIDKLLHRGERLDGRSKVERRIAWNLMLWLQHKGFTVVNIDDGEEDTAVNNPLDAMELIFNLDEVRLEVASNTGGRHTILLVLGNGVDMIADYGYSSGDPDGFDAAMQAFEAEDCE</sequence>
<dbReference type="Proteomes" id="UP000221845">
    <property type="component" value="Segment"/>
</dbReference>
<keyword evidence="2" id="KW-1185">Reference proteome</keyword>
<evidence type="ECO:0000313" key="2">
    <source>
        <dbReference type="Proteomes" id="UP000221845"/>
    </source>
</evidence>
<evidence type="ECO:0000313" key="1">
    <source>
        <dbReference type="EMBL" id="ARV77156.1"/>
    </source>
</evidence>
<accession>A0A1Y0SZP9</accession>
<organism evidence="1 2">
    <name type="scientific">Pseudomonas phage Skulduggery</name>
    <dbReference type="NCBI Taxonomy" id="2006671"/>
    <lineage>
        <taxon>Viruses</taxon>
        <taxon>Duplodnaviria</taxon>
        <taxon>Heunggongvirae</taxon>
        <taxon>Uroviricota</taxon>
        <taxon>Caudoviricetes</taxon>
        <taxon>Skulduggeryvirus</taxon>
        <taxon>Skulduggeryvirus skulduggery</taxon>
    </lineage>
</organism>
<gene>
    <name evidence="1" type="ORF">SKUL_57</name>
</gene>
<proteinExistence type="predicted"/>
<name>A0A1Y0SZP9_9CAUD</name>
<dbReference type="EMBL" id="MF042361">
    <property type="protein sequence ID" value="ARV77156.1"/>
    <property type="molecule type" value="Genomic_DNA"/>
</dbReference>
<reference evidence="1 2" key="1">
    <citation type="submission" date="2017-05" db="EMBL/GenBank/DDBJ databases">
        <authorList>
            <person name="Song R."/>
            <person name="Chenine A.L."/>
            <person name="Ruprecht R.M."/>
        </authorList>
    </citation>
    <scope>NUCLEOTIDE SEQUENCE [LARGE SCALE GENOMIC DNA]</scope>
</reference>
<protein>
    <submittedName>
        <fullName evidence="1">Uncharacterized protein</fullName>
    </submittedName>
</protein>